<keyword evidence="3" id="KW-1185">Reference proteome</keyword>
<dbReference type="EMBL" id="JACCKD010000002">
    <property type="protein sequence ID" value="MBA0125499.1"/>
    <property type="molecule type" value="Genomic_DNA"/>
</dbReference>
<dbReference type="Pfam" id="PF01674">
    <property type="entry name" value="Lipase_2"/>
    <property type="match status" value="1"/>
</dbReference>
<gene>
    <name evidence="2" type="ORF">H0B56_08095</name>
</gene>
<proteinExistence type="predicted"/>
<dbReference type="InterPro" id="IPR002918">
    <property type="entry name" value="Lipase_EstA/Esterase_EstB"/>
</dbReference>
<dbReference type="Gene3D" id="3.40.50.1820">
    <property type="entry name" value="alpha/beta hydrolase"/>
    <property type="match status" value="1"/>
</dbReference>
<dbReference type="InterPro" id="IPR029058">
    <property type="entry name" value="AB_hydrolase_fold"/>
</dbReference>
<feature type="signal peptide" evidence="1">
    <location>
        <begin position="1"/>
        <end position="32"/>
    </location>
</feature>
<accession>A0A838A9N5</accession>
<dbReference type="GO" id="GO:0016042">
    <property type="term" value="P:lipid catabolic process"/>
    <property type="evidence" value="ECO:0007669"/>
    <property type="project" value="InterPro"/>
</dbReference>
<comment type="caution">
    <text evidence="2">The sequence shown here is derived from an EMBL/GenBank/DDBJ whole genome shotgun (WGS) entry which is preliminary data.</text>
</comment>
<evidence type="ECO:0000313" key="2">
    <source>
        <dbReference type="EMBL" id="MBA0125499.1"/>
    </source>
</evidence>
<protein>
    <submittedName>
        <fullName evidence="2">Lipase</fullName>
    </submittedName>
</protein>
<evidence type="ECO:0000256" key="1">
    <source>
        <dbReference type="SAM" id="SignalP"/>
    </source>
</evidence>
<name>A0A838A9N5_9PSEU</name>
<evidence type="ECO:0000313" key="3">
    <source>
        <dbReference type="Proteomes" id="UP000582974"/>
    </source>
</evidence>
<dbReference type="Proteomes" id="UP000582974">
    <property type="component" value="Unassembled WGS sequence"/>
</dbReference>
<dbReference type="RefSeq" id="WP_180892275.1">
    <property type="nucleotide sequence ID" value="NZ_JACCKD010000002.1"/>
</dbReference>
<organism evidence="2 3">
    <name type="scientific">Haloechinothrix aidingensis</name>
    <dbReference type="NCBI Taxonomy" id="2752311"/>
    <lineage>
        <taxon>Bacteria</taxon>
        <taxon>Bacillati</taxon>
        <taxon>Actinomycetota</taxon>
        <taxon>Actinomycetes</taxon>
        <taxon>Pseudonocardiales</taxon>
        <taxon>Pseudonocardiaceae</taxon>
        <taxon>Haloechinothrix</taxon>
    </lineage>
</organism>
<keyword evidence="1" id="KW-0732">Signal</keyword>
<reference evidence="2 3" key="1">
    <citation type="submission" date="2020-07" db="EMBL/GenBank/DDBJ databases">
        <title>Genome of Haloechinothrix sp.</title>
        <authorList>
            <person name="Tang S.-K."/>
            <person name="Yang L."/>
            <person name="Zhu W.-Y."/>
        </authorList>
    </citation>
    <scope>NUCLEOTIDE SEQUENCE [LARGE SCALE GENOMIC DNA]</scope>
    <source>
        <strain evidence="2 3">YIM 98757</strain>
    </source>
</reference>
<feature type="chain" id="PRO_5032772841" evidence="1">
    <location>
        <begin position="33"/>
        <end position="231"/>
    </location>
</feature>
<dbReference type="GO" id="GO:0016298">
    <property type="term" value="F:lipase activity"/>
    <property type="evidence" value="ECO:0007669"/>
    <property type="project" value="TreeGrafter"/>
</dbReference>
<dbReference type="PANTHER" id="PTHR32015:SF1">
    <property type="entry name" value="LIPASE"/>
    <property type="match status" value="1"/>
</dbReference>
<dbReference type="AlphaFoldDB" id="A0A838A9N5"/>
<dbReference type="PANTHER" id="PTHR32015">
    <property type="entry name" value="FASTING INDUCED LIPASE"/>
    <property type="match status" value="1"/>
</dbReference>
<sequence length="231" mass="25791">MTTPWRRVVTALAAAAFSLVALGTASTQEAHAQDTAHDPILFIHGWNENSSQWASFTTQFVADGWNPERLHTMDYVSAESNRDIAEKVARHVDDIRREHGVAEIDIITHSMGGLSSRWYLKFGGGTEYVDDWVSLGGPNHGTLWASTPFCFTPDSCREMRIGSEFLAELNAEDETPGPVNYGTWWSPCDEVIIPQDSTVLEGASNTETACMEHIQLSLDPRVYRDVRDFVR</sequence>
<dbReference type="SUPFAM" id="SSF53474">
    <property type="entry name" value="alpha/beta-Hydrolases"/>
    <property type="match status" value="1"/>
</dbReference>